<dbReference type="Pfam" id="PF13806">
    <property type="entry name" value="Rieske_2"/>
    <property type="match status" value="1"/>
</dbReference>
<evidence type="ECO:0000256" key="2">
    <source>
        <dbReference type="ARBA" id="ARBA00022723"/>
    </source>
</evidence>
<dbReference type="InterPro" id="IPR036922">
    <property type="entry name" value="Rieske_2Fe-2S_sf"/>
</dbReference>
<protein>
    <submittedName>
        <fullName evidence="8">Nitrite reductase (NADH) small subunit</fullName>
        <ecNumber evidence="8">1.7.1.15</ecNumber>
    </submittedName>
</protein>
<reference evidence="8 9" key="1">
    <citation type="submission" date="2019-11" db="EMBL/GenBank/DDBJ databases">
        <authorList>
            <person name="Holert J."/>
        </authorList>
    </citation>
    <scope>NUCLEOTIDE SEQUENCE [LARGE SCALE GENOMIC DNA]</scope>
    <source>
        <strain evidence="8">SB11_3</strain>
    </source>
</reference>
<evidence type="ECO:0000256" key="3">
    <source>
        <dbReference type="ARBA" id="ARBA00023002"/>
    </source>
</evidence>
<dbReference type="CDD" id="cd03529">
    <property type="entry name" value="Rieske_NirD"/>
    <property type="match status" value="1"/>
</dbReference>
<feature type="domain" description="Rieske" evidence="7">
    <location>
        <begin position="8"/>
        <end position="111"/>
    </location>
</feature>
<accession>A0A5S9QZA6</accession>
<dbReference type="InterPro" id="IPR017881">
    <property type="entry name" value="NirD"/>
</dbReference>
<dbReference type="EC" id="1.7.1.15" evidence="8"/>
<dbReference type="AlphaFoldDB" id="A0A5S9QZA6"/>
<evidence type="ECO:0000259" key="7">
    <source>
        <dbReference type="PROSITE" id="PS51296"/>
    </source>
</evidence>
<evidence type="ECO:0000313" key="9">
    <source>
        <dbReference type="Proteomes" id="UP000441399"/>
    </source>
</evidence>
<dbReference type="GO" id="GO:0042128">
    <property type="term" value="P:nitrate assimilation"/>
    <property type="evidence" value="ECO:0007669"/>
    <property type="project" value="UniProtKB-KW"/>
</dbReference>
<keyword evidence="6" id="KW-0534">Nitrate assimilation</keyword>
<dbReference type="PANTHER" id="PTHR40562">
    <property type="match status" value="1"/>
</dbReference>
<dbReference type="Proteomes" id="UP000441399">
    <property type="component" value="Unassembled WGS sequence"/>
</dbReference>
<evidence type="ECO:0000256" key="5">
    <source>
        <dbReference type="ARBA" id="ARBA00023014"/>
    </source>
</evidence>
<dbReference type="PANTHER" id="PTHR40562:SF1">
    <property type="entry name" value="NITRITE REDUCTASE (NADH) SMALL SUBUNIT"/>
    <property type="match status" value="1"/>
</dbReference>
<keyword evidence="3 8" id="KW-0560">Oxidoreductase</keyword>
<dbReference type="PROSITE" id="PS51300">
    <property type="entry name" value="NIRD"/>
    <property type="match status" value="1"/>
</dbReference>
<sequence length="120" mass="13018">MSFAVSWETICHKNDIVANSGRAALIDGEQVAIFRVSLDGSEQYFALANYCPFSHANVISRGIVGSLDGRLVVASPIYKEHFDLQTGVCLEDDSVVLQTWAVQLDGDQIQVATVDEEVAA</sequence>
<dbReference type="GO" id="GO:0106316">
    <property type="term" value="F:nitrite reductase (NADH) activity"/>
    <property type="evidence" value="ECO:0007669"/>
    <property type="project" value="UniProtKB-EC"/>
</dbReference>
<dbReference type="InterPro" id="IPR012748">
    <property type="entry name" value="Rieske-like_NirD"/>
</dbReference>
<dbReference type="GO" id="GO:0046872">
    <property type="term" value="F:metal ion binding"/>
    <property type="evidence" value="ECO:0007669"/>
    <property type="project" value="UniProtKB-KW"/>
</dbReference>
<dbReference type="NCBIfam" id="TIGR02378">
    <property type="entry name" value="nirD_assim_sml"/>
    <property type="match status" value="1"/>
</dbReference>
<evidence type="ECO:0000256" key="1">
    <source>
        <dbReference type="ARBA" id="ARBA00022714"/>
    </source>
</evidence>
<proteinExistence type="predicted"/>
<dbReference type="GO" id="GO:0009344">
    <property type="term" value="C:nitrite reductase complex [NAD(P)H]"/>
    <property type="evidence" value="ECO:0007669"/>
    <property type="project" value="TreeGrafter"/>
</dbReference>
<keyword evidence="2" id="KW-0479">Metal-binding</keyword>
<dbReference type="PROSITE" id="PS51296">
    <property type="entry name" value="RIESKE"/>
    <property type="match status" value="1"/>
</dbReference>
<dbReference type="SUPFAM" id="SSF50022">
    <property type="entry name" value="ISP domain"/>
    <property type="match status" value="1"/>
</dbReference>
<dbReference type="InterPro" id="IPR017941">
    <property type="entry name" value="Rieske_2Fe-2S"/>
</dbReference>
<evidence type="ECO:0000313" key="8">
    <source>
        <dbReference type="EMBL" id="CAA0125748.1"/>
    </source>
</evidence>
<organism evidence="8 9">
    <name type="scientific">BD1-7 clade bacterium</name>
    <dbReference type="NCBI Taxonomy" id="2029982"/>
    <lineage>
        <taxon>Bacteria</taxon>
        <taxon>Pseudomonadati</taxon>
        <taxon>Pseudomonadota</taxon>
        <taxon>Gammaproteobacteria</taxon>
        <taxon>Cellvibrionales</taxon>
        <taxon>Spongiibacteraceae</taxon>
        <taxon>BD1-7 clade</taxon>
    </lineage>
</organism>
<keyword evidence="4" id="KW-0408">Iron</keyword>
<dbReference type="GO" id="GO:0051537">
    <property type="term" value="F:2 iron, 2 sulfur cluster binding"/>
    <property type="evidence" value="ECO:0007669"/>
    <property type="project" value="UniProtKB-KW"/>
</dbReference>
<keyword evidence="1" id="KW-0001">2Fe-2S</keyword>
<name>A0A5S9QZA6_9GAMM</name>
<evidence type="ECO:0000256" key="4">
    <source>
        <dbReference type="ARBA" id="ARBA00023004"/>
    </source>
</evidence>
<keyword evidence="9" id="KW-1185">Reference proteome</keyword>
<dbReference type="EMBL" id="CACSIO010000062">
    <property type="protein sequence ID" value="CAA0125748.1"/>
    <property type="molecule type" value="Genomic_DNA"/>
</dbReference>
<dbReference type="Gene3D" id="2.102.10.10">
    <property type="entry name" value="Rieske [2Fe-2S] iron-sulphur domain"/>
    <property type="match status" value="1"/>
</dbReference>
<gene>
    <name evidence="8" type="primary">nirD</name>
    <name evidence="8" type="ORF">OPDIPICF_03589</name>
</gene>
<dbReference type="OrthoDB" id="516687at2"/>
<keyword evidence="5" id="KW-0411">Iron-sulfur</keyword>
<evidence type="ECO:0000256" key="6">
    <source>
        <dbReference type="ARBA" id="ARBA00023063"/>
    </source>
</evidence>